<reference evidence="3 4" key="1">
    <citation type="submission" date="2009-11" db="EMBL/GenBank/DDBJ databases">
        <title>Annotation of Allomyces macrogynus ATCC 38327.</title>
        <authorList>
            <consortium name="The Broad Institute Genome Sequencing Platform"/>
            <person name="Russ C."/>
            <person name="Cuomo C."/>
            <person name="Burger G."/>
            <person name="Gray M.W."/>
            <person name="Holland P.W.H."/>
            <person name="King N."/>
            <person name="Lang F.B.F."/>
            <person name="Roger A.J."/>
            <person name="Ruiz-Trillo I."/>
            <person name="Young S.K."/>
            <person name="Zeng Q."/>
            <person name="Gargeya S."/>
            <person name="Fitzgerald M."/>
            <person name="Haas B."/>
            <person name="Abouelleil A."/>
            <person name="Alvarado L."/>
            <person name="Arachchi H.M."/>
            <person name="Berlin A."/>
            <person name="Chapman S.B."/>
            <person name="Gearin G."/>
            <person name="Goldberg J."/>
            <person name="Griggs A."/>
            <person name="Gujja S."/>
            <person name="Hansen M."/>
            <person name="Heiman D."/>
            <person name="Howarth C."/>
            <person name="Larimer J."/>
            <person name="Lui A."/>
            <person name="MacDonald P.J.P."/>
            <person name="McCowen C."/>
            <person name="Montmayeur A."/>
            <person name="Murphy C."/>
            <person name="Neiman D."/>
            <person name="Pearson M."/>
            <person name="Priest M."/>
            <person name="Roberts A."/>
            <person name="Saif S."/>
            <person name="Shea T."/>
            <person name="Sisk P."/>
            <person name="Stolte C."/>
            <person name="Sykes S."/>
            <person name="Wortman J."/>
            <person name="Nusbaum C."/>
            <person name="Birren B."/>
        </authorList>
    </citation>
    <scope>NUCLEOTIDE SEQUENCE [LARGE SCALE GENOMIC DNA]</scope>
    <source>
        <strain evidence="3 4">ATCC 38327</strain>
    </source>
</reference>
<dbReference type="Proteomes" id="UP000054350">
    <property type="component" value="Unassembled WGS sequence"/>
</dbReference>
<keyword evidence="4" id="KW-1185">Reference proteome</keyword>
<dbReference type="OrthoDB" id="5599727at2759"/>
<feature type="region of interest" description="Disordered" evidence="2">
    <location>
        <begin position="1"/>
        <end position="160"/>
    </location>
</feature>
<evidence type="ECO:0000313" key="4">
    <source>
        <dbReference type="Proteomes" id="UP000054350"/>
    </source>
</evidence>
<dbReference type="Gene3D" id="1.10.287.1490">
    <property type="match status" value="1"/>
</dbReference>
<proteinExistence type="predicted"/>
<sequence length="415" mass="45652">MSYSYGRGRRTYSRSPFATDDDNQDQASQRGRSSTRIPAPPSPASSSSHTSPTGGNRYLAPTDRPTSPLTYGSRTRAGAYQSSAMSSILGGSAPTPVVAPAAERSRSRSRGFAAAESSESPFATSTTEPVPPIRTDMRSPVPRGENLRSPGGARSAVPGYMRSVSPAPSVAASDMTVSAFRDPEAFRKFKTKLADLKEDLGNAKSELDKRTRERDELLGKVASLEQESTAAHRDLSQAHTQIRDLEEELATQKAEMQAEISALRNELGQTQNDLGAKTAAHDDLAYELRTLRVDHANLVKASDEDREELRVLQEQLEIAQRALQEKAQEFDALRKEKDRRSLEFQQADKKRIDLEESFKELSGHSKAIESSHEQAQDELTYLASQLQEEREARLAAEAAAQDALQRLAELEEMMS</sequence>
<dbReference type="AlphaFoldDB" id="A0A0L0T4N1"/>
<feature type="compositionally biased region" description="Low complexity" evidence="2">
    <location>
        <begin position="110"/>
        <end position="128"/>
    </location>
</feature>
<gene>
    <name evidence="3" type="ORF">AMAG_14221</name>
</gene>
<protein>
    <submittedName>
        <fullName evidence="3">Uncharacterized protein</fullName>
    </submittedName>
</protein>
<keyword evidence="1" id="KW-0175">Coiled coil</keyword>
<evidence type="ECO:0000256" key="2">
    <source>
        <dbReference type="SAM" id="MobiDB-lite"/>
    </source>
</evidence>
<accession>A0A0L0T4N1</accession>
<dbReference type="VEuPathDB" id="FungiDB:AMAG_14221"/>
<organism evidence="3 4">
    <name type="scientific">Allomyces macrogynus (strain ATCC 38327)</name>
    <name type="common">Allomyces javanicus var. macrogynus</name>
    <dbReference type="NCBI Taxonomy" id="578462"/>
    <lineage>
        <taxon>Eukaryota</taxon>
        <taxon>Fungi</taxon>
        <taxon>Fungi incertae sedis</taxon>
        <taxon>Blastocladiomycota</taxon>
        <taxon>Blastocladiomycetes</taxon>
        <taxon>Blastocladiales</taxon>
        <taxon>Blastocladiaceae</taxon>
        <taxon>Allomyces</taxon>
    </lineage>
</organism>
<name>A0A0L0T4N1_ALLM3</name>
<feature type="compositionally biased region" description="Polar residues" evidence="2">
    <location>
        <begin position="64"/>
        <end position="73"/>
    </location>
</feature>
<reference evidence="4" key="2">
    <citation type="submission" date="2009-11" db="EMBL/GenBank/DDBJ databases">
        <title>The Genome Sequence of Allomyces macrogynus strain ATCC 38327.</title>
        <authorList>
            <consortium name="The Broad Institute Genome Sequencing Platform"/>
            <person name="Russ C."/>
            <person name="Cuomo C."/>
            <person name="Shea T."/>
            <person name="Young S.K."/>
            <person name="Zeng Q."/>
            <person name="Koehrsen M."/>
            <person name="Haas B."/>
            <person name="Borodovsky M."/>
            <person name="Guigo R."/>
            <person name="Alvarado L."/>
            <person name="Berlin A."/>
            <person name="Borenstein D."/>
            <person name="Chen Z."/>
            <person name="Engels R."/>
            <person name="Freedman E."/>
            <person name="Gellesch M."/>
            <person name="Goldberg J."/>
            <person name="Griggs A."/>
            <person name="Gujja S."/>
            <person name="Heiman D."/>
            <person name="Hepburn T."/>
            <person name="Howarth C."/>
            <person name="Jen D."/>
            <person name="Larson L."/>
            <person name="Lewis B."/>
            <person name="Mehta T."/>
            <person name="Park D."/>
            <person name="Pearson M."/>
            <person name="Roberts A."/>
            <person name="Saif S."/>
            <person name="Shenoy N."/>
            <person name="Sisk P."/>
            <person name="Stolte C."/>
            <person name="Sykes S."/>
            <person name="Walk T."/>
            <person name="White J."/>
            <person name="Yandava C."/>
            <person name="Burger G."/>
            <person name="Gray M.W."/>
            <person name="Holland P.W.H."/>
            <person name="King N."/>
            <person name="Lang F.B.F."/>
            <person name="Roger A.J."/>
            <person name="Ruiz-Trillo I."/>
            <person name="Lander E."/>
            <person name="Nusbaum C."/>
        </authorList>
    </citation>
    <scope>NUCLEOTIDE SEQUENCE [LARGE SCALE GENOMIC DNA]</scope>
    <source>
        <strain evidence="4">ATCC 38327</strain>
    </source>
</reference>
<dbReference type="EMBL" id="GG745361">
    <property type="protein sequence ID" value="KNE69666.1"/>
    <property type="molecule type" value="Genomic_DNA"/>
</dbReference>
<feature type="coiled-coil region" evidence="1">
    <location>
        <begin position="302"/>
        <end position="336"/>
    </location>
</feature>
<feature type="coiled-coil region" evidence="1">
    <location>
        <begin position="186"/>
        <end position="273"/>
    </location>
</feature>
<feature type="coiled-coil region" evidence="1">
    <location>
        <begin position="372"/>
        <end position="413"/>
    </location>
</feature>
<evidence type="ECO:0000256" key="1">
    <source>
        <dbReference type="SAM" id="Coils"/>
    </source>
</evidence>
<evidence type="ECO:0000313" key="3">
    <source>
        <dbReference type="EMBL" id="KNE69666.1"/>
    </source>
</evidence>